<evidence type="ECO:0000313" key="5">
    <source>
        <dbReference type="Proteomes" id="UP000565724"/>
    </source>
</evidence>
<evidence type="ECO:0008006" key="6">
    <source>
        <dbReference type="Google" id="ProtNLM"/>
    </source>
</evidence>
<dbReference type="Pfam" id="PF26382">
    <property type="entry name" value="BREX_PglY_6th"/>
    <property type="match status" value="1"/>
</dbReference>
<comment type="caution">
    <text evidence="4">The sequence shown here is derived from an EMBL/GenBank/DDBJ whole genome shotgun (WGS) entry which is preliminary data.</text>
</comment>
<gene>
    <name evidence="4" type="ORF">HP550_14495</name>
</gene>
<dbReference type="AlphaFoldDB" id="A0A7Y6A2A5"/>
<organism evidence="4 5">
    <name type="scientific">Cellulomonas humilata</name>
    <dbReference type="NCBI Taxonomy" id="144055"/>
    <lineage>
        <taxon>Bacteria</taxon>
        <taxon>Bacillati</taxon>
        <taxon>Actinomycetota</taxon>
        <taxon>Actinomycetes</taxon>
        <taxon>Micrococcales</taxon>
        <taxon>Cellulomonadaceae</taxon>
        <taxon>Cellulomonas</taxon>
    </lineage>
</organism>
<feature type="domain" description="ATPase PglY 5th" evidence="2">
    <location>
        <begin position="842"/>
        <end position="943"/>
    </location>
</feature>
<keyword evidence="5" id="KW-1185">Reference proteome</keyword>
<feature type="domain" description="ATPase PglY C-terminal" evidence="3">
    <location>
        <begin position="986"/>
        <end position="1154"/>
    </location>
</feature>
<feature type="region of interest" description="Disordered" evidence="1">
    <location>
        <begin position="1193"/>
        <end position="1216"/>
    </location>
</feature>
<name>A0A7Y6A2A5_9CELL</name>
<evidence type="ECO:0000313" key="4">
    <source>
        <dbReference type="EMBL" id="NUU18463.1"/>
    </source>
</evidence>
<dbReference type="Pfam" id="PF26381">
    <property type="entry name" value="BREX_PglY_5th"/>
    <property type="match status" value="1"/>
</dbReference>
<sequence length="1257" mass="137263">MSQTTPLRDVLDIPTHVAAADFVLQLHAGVEAADRTLGEYIVTDAIAKSFDSALGLVGSAVNSGAPKGAFVHGSFGSGKSHFMAVLHLLLTGNATARALPRLQEVVAKHEATLTKRYLAVDYHLLGKKSLEEALFGGYLAEVKRRHPDKALPVLHKSDSLLADARGLRADFGDGAFFTRLNEGVAAPAGGGFGSRVAAGGAWTPESFDAAAAAGPTDKQRLALVSKLRETFFTASVDSGEWLEISDGLQAMTDHTRSLGYDGLVLFLDELVLWLAQRLADPTFIATEVGKVSKLVETESASLAVPIISFVARQRDLKDFIGDAGVGAEKQGIAQNFGFFEGRFDSITLAAADLPKIVHQRILQPTSEHAAGELRSALGQIKANRAAWSALLTDDANADERAFELVYPFSPALIDALVALSSLLQRERTALKVLSELLCRGRDELVVTDVIPVGDLFDIVVLEQKALASEMEQRFEVARRFYRDRLRPHLLAEHGLTEEAAADLPRTHPFRNHDRLAKTLLVAEIVPEASSLKNLTAGRLAALNFGSVRAMLPGQEATQVLQMVKGWSSHFGEIRVGTGQDPIITLTLSGVDYESVVERVAAEDKAETRRRLIRDILGTALDLPAQEGLLTDRLYHHVWRGSRRDVEVMFANVRDSNVRDDQLRANAGRWKLVIDYPFDEADFFPSDDFARLDRLKSEGLESDTVAWIPYFFTAERMNAVGRLVLLEYLLTGDRFDQNADHLAVLERPQARRTLETQRESLRADLGEALLQAYGIHAPRESDVDAGKSEHRIFATLRAGLQISKPNAATLREGLAKVLDEAYADQYPMHPRFEPSASEVKRSEVTTVLAAVRQAISTPAGRLDALDRPRAQVLRRVTMPLGLGEAHENVFAISQATFRWWGEITQSVATAAAVNGAIRVGDIRSGLSGFGMARDVEDLLILTWAALDDREYRRHGGRLPEPAIGALPDDVEMSSPTLPDEGEWAAAVARAASLFGISGEHRRSAPAVQRLAAKIRETARGFAAPNEQLVDALLRHGPELGIDVAGANARLQTAERGRDLIVVLSSHGDDTDLLVALARADVPTEVQPLAKSMASAGEVAKAISGVRWDQVRAATKLLGGGEILDRVHGAARAEELHAPLAPALLAAGADADSLVLAELEQVRREREERERLEHERLERERLENERLERERLAREAEERHRREQGGSGESHRPITDPDHVDLVVEGAGSVDIDRVRRGVAQFAQDHPGKTIRVTWSVVE</sequence>
<dbReference type="InterPro" id="IPR058747">
    <property type="entry name" value="PglY_C"/>
</dbReference>
<dbReference type="RefSeq" id="WP_175348384.1">
    <property type="nucleotide sequence ID" value="NZ_JABMCI010000067.1"/>
</dbReference>
<accession>A0A7Y6A2A5</accession>
<evidence type="ECO:0000259" key="2">
    <source>
        <dbReference type="Pfam" id="PF26381"/>
    </source>
</evidence>
<protein>
    <recommendedName>
        <fullName evidence="6">Phage resistance protein</fullName>
    </recommendedName>
</protein>
<dbReference type="InterPro" id="IPR058748">
    <property type="entry name" value="PglY_5th"/>
</dbReference>
<evidence type="ECO:0000259" key="3">
    <source>
        <dbReference type="Pfam" id="PF26382"/>
    </source>
</evidence>
<dbReference type="Proteomes" id="UP000565724">
    <property type="component" value="Unassembled WGS sequence"/>
</dbReference>
<reference evidence="4 5" key="1">
    <citation type="submission" date="2020-05" db="EMBL/GenBank/DDBJ databases">
        <title>Genome Sequencing of Type Strains.</title>
        <authorList>
            <person name="Lemaire J.F."/>
            <person name="Inderbitzin P."/>
            <person name="Gregorio O.A."/>
            <person name="Collins S.B."/>
            <person name="Wespe N."/>
            <person name="Knight-Connoni V."/>
        </authorList>
    </citation>
    <scope>NUCLEOTIDE SEQUENCE [LARGE SCALE GENOMIC DNA]</scope>
    <source>
        <strain evidence="4 5">ATCC 25174</strain>
    </source>
</reference>
<evidence type="ECO:0000256" key="1">
    <source>
        <dbReference type="SAM" id="MobiDB-lite"/>
    </source>
</evidence>
<dbReference type="EMBL" id="JABMCI010000067">
    <property type="protein sequence ID" value="NUU18463.1"/>
    <property type="molecule type" value="Genomic_DNA"/>
</dbReference>
<proteinExistence type="predicted"/>